<sequence>MELPPLARRVAAPTPAARPPRRRVLRVAVACLLRAGRPRRPSSAPPRVRIRAGRAPRRLSSLRRGSSTRWWQRSSRRRRRRHPPRGGGSPPGGGAPPRGGSDGAPPRGYPAPSPWRPGPCHGLTPVAGHPTPDLCFERCHIQVAVELDNKIMFPQHQESQLISSSPHYSVDLVGED</sequence>
<evidence type="ECO:0000313" key="2">
    <source>
        <dbReference type="EMBL" id="WVZ53578.1"/>
    </source>
</evidence>
<evidence type="ECO:0000256" key="1">
    <source>
        <dbReference type="SAM" id="MobiDB-lite"/>
    </source>
</evidence>
<feature type="compositionally biased region" description="Low complexity" evidence="1">
    <location>
        <begin position="62"/>
        <end position="73"/>
    </location>
</feature>
<feature type="compositionally biased region" description="Low complexity" evidence="1">
    <location>
        <begin position="1"/>
        <end position="15"/>
    </location>
</feature>
<evidence type="ECO:0000313" key="3">
    <source>
        <dbReference type="Proteomes" id="UP001341281"/>
    </source>
</evidence>
<gene>
    <name evidence="2" type="ORF">U9M48_004496</name>
</gene>
<feature type="compositionally biased region" description="Gly residues" evidence="1">
    <location>
        <begin position="85"/>
        <end position="102"/>
    </location>
</feature>
<protein>
    <submittedName>
        <fullName evidence="2">Uncharacterized protein</fullName>
    </submittedName>
</protein>
<organism evidence="2 3">
    <name type="scientific">Paspalum notatum var. saurae</name>
    <dbReference type="NCBI Taxonomy" id="547442"/>
    <lineage>
        <taxon>Eukaryota</taxon>
        <taxon>Viridiplantae</taxon>
        <taxon>Streptophyta</taxon>
        <taxon>Embryophyta</taxon>
        <taxon>Tracheophyta</taxon>
        <taxon>Spermatophyta</taxon>
        <taxon>Magnoliopsida</taxon>
        <taxon>Liliopsida</taxon>
        <taxon>Poales</taxon>
        <taxon>Poaceae</taxon>
        <taxon>PACMAD clade</taxon>
        <taxon>Panicoideae</taxon>
        <taxon>Andropogonodae</taxon>
        <taxon>Paspaleae</taxon>
        <taxon>Paspalinae</taxon>
        <taxon>Paspalum</taxon>
    </lineage>
</organism>
<keyword evidence="3" id="KW-1185">Reference proteome</keyword>
<reference evidence="2 3" key="1">
    <citation type="submission" date="2024-02" db="EMBL/GenBank/DDBJ databases">
        <title>High-quality chromosome-scale genome assembly of Pensacola bahiagrass (Paspalum notatum Flugge var. saurae).</title>
        <authorList>
            <person name="Vega J.M."/>
            <person name="Podio M."/>
            <person name="Orjuela J."/>
            <person name="Siena L.A."/>
            <person name="Pessino S.C."/>
            <person name="Combes M.C."/>
            <person name="Mariac C."/>
            <person name="Albertini E."/>
            <person name="Pupilli F."/>
            <person name="Ortiz J.P.A."/>
            <person name="Leblanc O."/>
        </authorList>
    </citation>
    <scope>NUCLEOTIDE SEQUENCE [LARGE SCALE GENOMIC DNA]</scope>
    <source>
        <strain evidence="2">R1</strain>
        <tissue evidence="2">Leaf</tissue>
    </source>
</reference>
<dbReference type="Proteomes" id="UP001341281">
    <property type="component" value="Chromosome 01"/>
</dbReference>
<feature type="compositionally biased region" description="Basic residues" evidence="1">
    <location>
        <begin position="74"/>
        <end position="84"/>
    </location>
</feature>
<proteinExistence type="predicted"/>
<feature type="compositionally biased region" description="Low complexity" evidence="1">
    <location>
        <begin position="26"/>
        <end position="47"/>
    </location>
</feature>
<feature type="compositionally biased region" description="Pro residues" evidence="1">
    <location>
        <begin position="107"/>
        <end position="117"/>
    </location>
</feature>
<feature type="compositionally biased region" description="Polar residues" evidence="1">
    <location>
        <begin position="157"/>
        <end position="167"/>
    </location>
</feature>
<feature type="region of interest" description="Disordered" evidence="1">
    <location>
        <begin position="1"/>
        <end position="121"/>
    </location>
</feature>
<feature type="compositionally biased region" description="Basic residues" evidence="1">
    <location>
        <begin position="48"/>
        <end position="61"/>
    </location>
</feature>
<accession>A0AAQ3PTE2</accession>
<feature type="region of interest" description="Disordered" evidence="1">
    <location>
        <begin position="157"/>
        <end position="176"/>
    </location>
</feature>
<dbReference type="EMBL" id="CP144745">
    <property type="protein sequence ID" value="WVZ53578.1"/>
    <property type="molecule type" value="Genomic_DNA"/>
</dbReference>
<name>A0AAQ3PTE2_PASNO</name>
<dbReference type="AlphaFoldDB" id="A0AAQ3PTE2"/>